<dbReference type="EMBL" id="CP000353">
    <property type="protein sequence ID" value="ADC45228.1"/>
    <property type="molecule type" value="Genomic_DNA"/>
</dbReference>
<keyword evidence="2" id="KW-0614">Plasmid</keyword>
<geneLocation type="plasmid" evidence="2 3">
    <name>megaplasmid</name>
</geneLocation>
<proteinExistence type="predicted"/>
<reference evidence="3" key="1">
    <citation type="journal article" date="2010" name="PLoS ONE">
        <title>The complete genome sequence of Cupriavidus metallidurans strain CH34, a master survivalist in harsh and anthropogenic environments.</title>
        <authorList>
            <person name="Janssen P.J."/>
            <person name="Van Houdt R."/>
            <person name="Moors H."/>
            <person name="Monsieurs P."/>
            <person name="Morin N."/>
            <person name="Michaux A."/>
            <person name="Benotmane M.A."/>
            <person name="Leys N."/>
            <person name="Vallaeys T."/>
            <person name="Lapidus A."/>
            <person name="Monchy S."/>
            <person name="Medigue C."/>
            <person name="Taghavi S."/>
            <person name="McCorkle S."/>
            <person name="Dunn J."/>
            <person name="van der Lelie D."/>
            <person name="Mergeay M."/>
        </authorList>
    </citation>
    <scope>NUCLEOTIDE SEQUENCE [LARGE SCALE GENOMIC DNA]</scope>
    <source>
        <strain evidence="3">ATCC 43123 / DSM 2839 / NBRC 102507 / CH34</strain>
    </source>
</reference>
<dbReference type="KEGG" id="rme:Rmet_6627"/>
<sequence>MFETVKTPDFASTIKTLGGFLQTHAHVGVIPWKGSALSVAATGAGPLSHPQSPPSTNANCRPSGSAAKSPPTHRTTNSR</sequence>
<dbReference type="AlphaFoldDB" id="D3DY58"/>
<evidence type="ECO:0000313" key="2">
    <source>
        <dbReference type="EMBL" id="ADC45228.1"/>
    </source>
</evidence>
<evidence type="ECO:0000256" key="1">
    <source>
        <dbReference type="SAM" id="MobiDB-lite"/>
    </source>
</evidence>
<feature type="region of interest" description="Disordered" evidence="1">
    <location>
        <begin position="42"/>
        <end position="79"/>
    </location>
</feature>
<dbReference type="HOGENOM" id="CLU_2603482_0_0_4"/>
<dbReference type="Proteomes" id="UP000002429">
    <property type="component" value="Plasmid megaplasmid"/>
</dbReference>
<keyword evidence="3" id="KW-1185">Reference proteome</keyword>
<evidence type="ECO:0000313" key="3">
    <source>
        <dbReference type="Proteomes" id="UP000002429"/>
    </source>
</evidence>
<name>D3DY58_CUPMC</name>
<gene>
    <name evidence="2" type="ordered locus">Rmet_6627</name>
</gene>
<accession>D3DY58</accession>
<organism evidence="2 3">
    <name type="scientific">Cupriavidus metallidurans (strain ATCC 43123 / DSM 2839 / NBRC 102507 / CH34)</name>
    <name type="common">Ralstonia metallidurans</name>
    <dbReference type="NCBI Taxonomy" id="266264"/>
    <lineage>
        <taxon>Bacteria</taxon>
        <taxon>Pseudomonadati</taxon>
        <taxon>Pseudomonadota</taxon>
        <taxon>Betaproteobacteria</taxon>
        <taxon>Burkholderiales</taxon>
        <taxon>Burkholderiaceae</taxon>
        <taxon>Cupriavidus</taxon>
    </lineage>
</organism>
<protein>
    <submittedName>
        <fullName evidence="2">Uncharacterized protein</fullName>
    </submittedName>
</protein>